<dbReference type="GO" id="GO:0016829">
    <property type="term" value="F:lyase activity"/>
    <property type="evidence" value="ECO:0007669"/>
    <property type="project" value="UniProtKB-KW"/>
</dbReference>
<protein>
    <submittedName>
        <fullName evidence="4">Altronate dehydratase</fullName>
    </submittedName>
</protein>
<evidence type="ECO:0000313" key="5">
    <source>
        <dbReference type="Proteomes" id="UP000317638"/>
    </source>
</evidence>
<accession>A0A553K5Z6</accession>
<evidence type="ECO:0000259" key="3">
    <source>
        <dbReference type="SMART" id="SM00858"/>
    </source>
</evidence>
<dbReference type="OrthoDB" id="9804574at2"/>
<dbReference type="Gene3D" id="2.30.130.110">
    <property type="match status" value="1"/>
</dbReference>
<organism evidence="4 5">
    <name type="scientific">Tessaracoccus rhinocerotis</name>
    <dbReference type="NCBI Taxonomy" id="1689449"/>
    <lineage>
        <taxon>Bacteria</taxon>
        <taxon>Bacillati</taxon>
        <taxon>Actinomycetota</taxon>
        <taxon>Actinomycetes</taxon>
        <taxon>Propionibacteriales</taxon>
        <taxon>Propionibacteriaceae</taxon>
        <taxon>Tessaracoccus</taxon>
    </lineage>
</organism>
<dbReference type="InterPro" id="IPR052172">
    <property type="entry name" value="UxaA_altronate/galactarate_dh"/>
</dbReference>
<dbReference type="InterPro" id="IPR048332">
    <property type="entry name" value="GD_AH_C"/>
</dbReference>
<dbReference type="CDD" id="cd11613">
    <property type="entry name" value="SAF_AH_GD"/>
    <property type="match status" value="1"/>
</dbReference>
<dbReference type="EMBL" id="VKKG01000001">
    <property type="protein sequence ID" value="TRY20127.1"/>
    <property type="molecule type" value="Genomic_DNA"/>
</dbReference>
<evidence type="ECO:0000256" key="2">
    <source>
        <dbReference type="ARBA" id="ARBA00023239"/>
    </source>
</evidence>
<dbReference type="PANTHER" id="PTHR30536">
    <property type="entry name" value="ALTRONATE/GALACTARATE DEHYDRATASE"/>
    <property type="match status" value="1"/>
</dbReference>
<dbReference type="Proteomes" id="UP000317638">
    <property type="component" value="Unassembled WGS sequence"/>
</dbReference>
<comment type="similarity">
    <text evidence="1">Belongs to the UxaA family.</text>
</comment>
<keyword evidence="5" id="KW-1185">Reference proteome</keyword>
<dbReference type="Pfam" id="PF04295">
    <property type="entry name" value="GD_AH_second"/>
    <property type="match status" value="1"/>
</dbReference>
<reference evidence="4 5" key="1">
    <citation type="submission" date="2019-07" db="EMBL/GenBank/DDBJ databases">
        <authorList>
            <person name="Zhou L.-Y."/>
        </authorList>
    </citation>
    <scope>NUCLEOTIDE SEQUENCE [LARGE SCALE GENOMIC DNA]</scope>
    <source>
        <strain evidence="4 5">YIM 101269</strain>
    </source>
</reference>
<name>A0A553K5Z6_9ACTN</name>
<comment type="caution">
    <text evidence="4">The sequence shown here is derived from an EMBL/GenBank/DDBJ whole genome shotgun (WGS) entry which is preliminary data.</text>
</comment>
<gene>
    <name evidence="4" type="ORF">FOJ82_04495</name>
</gene>
<dbReference type="SMART" id="SM00858">
    <property type="entry name" value="SAF"/>
    <property type="match status" value="1"/>
</dbReference>
<dbReference type="GO" id="GO:0019698">
    <property type="term" value="P:D-galacturonate catabolic process"/>
    <property type="evidence" value="ECO:0007669"/>
    <property type="project" value="TreeGrafter"/>
</dbReference>
<dbReference type="InterPro" id="IPR044144">
    <property type="entry name" value="SAF_UxaA/GarD"/>
</dbReference>
<proteinExistence type="inferred from homology"/>
<dbReference type="Pfam" id="PF20629">
    <property type="entry name" value="GD_AH_C"/>
    <property type="match status" value="1"/>
</dbReference>
<dbReference type="InterPro" id="IPR007392">
    <property type="entry name" value="GD_AH_second"/>
</dbReference>
<dbReference type="RefSeq" id="WP_143937211.1">
    <property type="nucleotide sequence ID" value="NZ_VKKG01000001.1"/>
</dbReference>
<evidence type="ECO:0000256" key="1">
    <source>
        <dbReference type="ARBA" id="ARBA00010986"/>
    </source>
</evidence>
<evidence type="ECO:0000313" key="4">
    <source>
        <dbReference type="EMBL" id="TRY20127.1"/>
    </source>
</evidence>
<feature type="domain" description="SAF" evidence="3">
    <location>
        <begin position="14"/>
        <end position="69"/>
    </location>
</feature>
<dbReference type="Pfam" id="PF08666">
    <property type="entry name" value="SAF"/>
    <property type="match status" value="1"/>
</dbReference>
<dbReference type="InterPro" id="IPR013974">
    <property type="entry name" value="SAF"/>
</dbReference>
<dbReference type="AlphaFoldDB" id="A0A553K5Z6"/>
<keyword evidence="2" id="KW-0456">Lyase</keyword>
<dbReference type="PANTHER" id="PTHR30536:SF5">
    <property type="entry name" value="ALTRONATE DEHYDRATASE"/>
    <property type="match status" value="1"/>
</dbReference>
<sequence>MSEIDGLHILGPGDDVGVVIREGGPVPVGHKVAVHDVAAGSPVIKYGHVIGYATRDIAVGDHVHSHNLTYGDHGAPEHGATAAAHPPELTLDGSGTFKGIRRSDGRVATRNVIAIVSTVNCSATVCQRIADAVTRAGILEDFDGIDAVVPVTHTSGCGMSGDGDNLRRLRRTLAGYAGHANVGGVLVVALGCEVNQMTDFMADIPRRDDLHILELGIQDMGGTRATIDAGIRAVEQLARDMGEVTREDFPVSELVMGLNCGGSDGWSGITANPALGVASDMLVARGGRSVLAETPEIYGAEDLLLNRAVSDGVAQKLRDIIARWESDVEVTGESLDNNPSPGNKEGGITTILEKSLGAVAKGGHSPMAAVYEYAEPIDEPGFGFMDTPGYDPVSVTGLIAGGANVVVFTTGRGSALGYGIVPVVKVSTNSTLFRRMPDDMDLDAGDIVEQGVPVADKGREIYERIVSAASGERTRSEDLGYGSQEFVPWLLGPVF</sequence>